<comment type="caution">
    <text evidence="1">The sequence shown here is derived from an EMBL/GenBank/DDBJ whole genome shotgun (WGS) entry which is preliminary data.</text>
</comment>
<proteinExistence type="predicted"/>
<feature type="non-terminal residue" evidence="1">
    <location>
        <position position="1"/>
    </location>
</feature>
<dbReference type="SUPFAM" id="SSF82185">
    <property type="entry name" value="Histone H3 K4-specific methyltransferase SET7/9 N-terminal domain"/>
    <property type="match status" value="1"/>
</dbReference>
<dbReference type="AlphaFoldDB" id="A0A397FFK4"/>
<organism evidence="1 2">
    <name type="scientific">Aphanomyces astaci</name>
    <name type="common">Crayfish plague agent</name>
    <dbReference type="NCBI Taxonomy" id="112090"/>
    <lineage>
        <taxon>Eukaryota</taxon>
        <taxon>Sar</taxon>
        <taxon>Stramenopiles</taxon>
        <taxon>Oomycota</taxon>
        <taxon>Saprolegniomycetes</taxon>
        <taxon>Saprolegniales</taxon>
        <taxon>Verrucalvaceae</taxon>
        <taxon>Aphanomyces</taxon>
    </lineage>
</organism>
<accession>A0A397FFK4</accession>
<dbReference type="EMBL" id="QUTE01006940">
    <property type="protein sequence ID" value="RHZ31065.1"/>
    <property type="molecule type" value="Genomic_DNA"/>
</dbReference>
<evidence type="ECO:0000313" key="1">
    <source>
        <dbReference type="EMBL" id="RHZ31065.1"/>
    </source>
</evidence>
<sequence>WVHNTIVDGKWLFKDGGYYTGRFENATPIGQCLLQFPNGLQHEGEYVKVDTINAAGDAVQVHTWKGDAVTKVF</sequence>
<evidence type="ECO:0008006" key="3">
    <source>
        <dbReference type="Google" id="ProtNLM"/>
    </source>
</evidence>
<reference evidence="1 2" key="1">
    <citation type="submission" date="2018-08" db="EMBL/GenBank/DDBJ databases">
        <title>Aphanomyces genome sequencing and annotation.</title>
        <authorList>
            <person name="Minardi D."/>
            <person name="Oidtmann B."/>
            <person name="Van Der Giezen M."/>
            <person name="Studholme D.J."/>
        </authorList>
    </citation>
    <scope>NUCLEOTIDE SEQUENCE [LARGE SCALE GENOMIC DNA]</scope>
    <source>
        <strain evidence="1 2">197901</strain>
    </source>
</reference>
<gene>
    <name evidence="1" type="ORF">DYB31_012863</name>
</gene>
<protein>
    <recommendedName>
        <fullName evidence="3">MORN repeat-containing protein 5</fullName>
    </recommendedName>
</protein>
<dbReference type="Proteomes" id="UP000266196">
    <property type="component" value="Unassembled WGS sequence"/>
</dbReference>
<evidence type="ECO:0000313" key="2">
    <source>
        <dbReference type="Proteomes" id="UP000266196"/>
    </source>
</evidence>
<name>A0A397FFK4_APHAT</name>